<organism evidence="2">
    <name type="scientific">marine sediment metagenome</name>
    <dbReference type="NCBI Taxonomy" id="412755"/>
    <lineage>
        <taxon>unclassified sequences</taxon>
        <taxon>metagenomes</taxon>
        <taxon>ecological metagenomes</taxon>
    </lineage>
</organism>
<dbReference type="Gene3D" id="3.90.920.10">
    <property type="entry name" value="DNA primase, PRIM domain"/>
    <property type="match status" value="1"/>
</dbReference>
<reference evidence="2" key="1">
    <citation type="journal article" date="2014" name="Front. Microbiol.">
        <title>High frequency of phylogenetically diverse reductive dehalogenase-homologous genes in deep subseafloor sedimentary metagenomes.</title>
        <authorList>
            <person name="Kawai M."/>
            <person name="Futagami T."/>
            <person name="Toyoda A."/>
            <person name="Takaki Y."/>
            <person name="Nishi S."/>
            <person name="Hori S."/>
            <person name="Arai W."/>
            <person name="Tsubouchi T."/>
            <person name="Morono Y."/>
            <person name="Uchiyama I."/>
            <person name="Ito T."/>
            <person name="Fujiyama A."/>
            <person name="Inagaki F."/>
            <person name="Takami H."/>
        </authorList>
    </citation>
    <scope>NUCLEOTIDE SEQUENCE</scope>
    <source>
        <strain evidence="2">Expedition CK06-06</strain>
    </source>
</reference>
<protein>
    <submittedName>
        <fullName evidence="2">Uncharacterized protein</fullName>
    </submittedName>
</protein>
<evidence type="ECO:0000313" key="2">
    <source>
        <dbReference type="EMBL" id="GAI21632.1"/>
    </source>
</evidence>
<dbReference type="AlphaFoldDB" id="X1LQJ5"/>
<evidence type="ECO:0000256" key="1">
    <source>
        <dbReference type="ARBA" id="ARBA00009762"/>
    </source>
</evidence>
<gene>
    <name evidence="2" type="ORF">S06H3_35265</name>
</gene>
<comment type="caution">
    <text evidence="2">The sequence shown here is derived from an EMBL/GenBank/DDBJ whole genome shotgun (WGS) entry which is preliminary data.</text>
</comment>
<name>X1LQJ5_9ZZZZ</name>
<feature type="non-terminal residue" evidence="2">
    <location>
        <position position="142"/>
    </location>
</feature>
<dbReference type="PANTHER" id="PTHR10536">
    <property type="entry name" value="DNA PRIMASE SMALL SUBUNIT"/>
    <property type="match status" value="1"/>
</dbReference>
<dbReference type="EMBL" id="BARV01021263">
    <property type="protein sequence ID" value="GAI21632.1"/>
    <property type="molecule type" value="Genomic_DNA"/>
</dbReference>
<proteinExistence type="inferred from homology"/>
<sequence length="142" mass="16556">MKMREATPEERKQFYSEEWNKRELPDFILHTLSLREFGFDLDGTGPSHRYNQFMTVEKLMEYLQNRAPYSVFASVALYDQPSMRKGWLKSELAFDIDAKDLPLKSCGCTSGKVCERCIDEARRIAIEFADTMRTDLGLRNIV</sequence>
<dbReference type="SUPFAM" id="SSF56747">
    <property type="entry name" value="Prim-pol domain"/>
    <property type="match status" value="1"/>
</dbReference>
<accession>X1LQJ5</accession>
<comment type="similarity">
    <text evidence="1">Belongs to the eukaryotic-type primase small subunit family.</text>
</comment>